<protein>
    <submittedName>
        <fullName evidence="2">Uncharacterized protein</fullName>
    </submittedName>
</protein>
<sequence length="134" mass="15152">MDCASSNILPIQPAPAKDAVMLTHQIEIRLMAERSRPPLLVEKMMNGEGKYKAMMQKESFLKGGQNFDFCMANTSQAHPASNMVDGSPAWHQRPHYLEECSTERSTLPSTWSRSFMWLMSGSKWLIVLDQALGY</sequence>
<reference evidence="2" key="1">
    <citation type="submission" date="2022-11" db="UniProtKB">
        <authorList>
            <consortium name="WormBaseParasite"/>
        </authorList>
    </citation>
    <scope>IDENTIFICATION</scope>
</reference>
<proteinExistence type="predicted"/>
<accession>A0A915DAX9</accession>
<name>A0A915DAX9_9BILA</name>
<keyword evidence="1" id="KW-1185">Reference proteome</keyword>
<dbReference type="WBParaSite" id="jg17998">
    <property type="protein sequence ID" value="jg17998"/>
    <property type="gene ID" value="jg17998"/>
</dbReference>
<dbReference type="AlphaFoldDB" id="A0A915DAX9"/>
<evidence type="ECO:0000313" key="2">
    <source>
        <dbReference type="WBParaSite" id="jg17998"/>
    </source>
</evidence>
<evidence type="ECO:0000313" key="1">
    <source>
        <dbReference type="Proteomes" id="UP000887574"/>
    </source>
</evidence>
<organism evidence="1 2">
    <name type="scientific">Ditylenchus dipsaci</name>
    <dbReference type="NCBI Taxonomy" id="166011"/>
    <lineage>
        <taxon>Eukaryota</taxon>
        <taxon>Metazoa</taxon>
        <taxon>Ecdysozoa</taxon>
        <taxon>Nematoda</taxon>
        <taxon>Chromadorea</taxon>
        <taxon>Rhabditida</taxon>
        <taxon>Tylenchina</taxon>
        <taxon>Tylenchomorpha</taxon>
        <taxon>Sphaerularioidea</taxon>
        <taxon>Anguinidae</taxon>
        <taxon>Anguininae</taxon>
        <taxon>Ditylenchus</taxon>
    </lineage>
</organism>
<dbReference type="Proteomes" id="UP000887574">
    <property type="component" value="Unplaced"/>
</dbReference>